<evidence type="ECO:0000256" key="5">
    <source>
        <dbReference type="ARBA" id="ARBA00047754"/>
    </source>
</evidence>
<dbReference type="InterPro" id="IPR023806">
    <property type="entry name" value="CHP03905"/>
</dbReference>
<accession>A0ABS6F8D5</accession>
<gene>
    <name evidence="7" type="ORF">KQI82_05760</name>
</gene>
<sequence>MVYTYRPSGVCSQLMKVELEDGIIRNVEVLGGCNGNLQGISRLVTGMSAREAVDRLQGIRCGFKKTSCPDQLSRAIEQALEKEGK</sequence>
<dbReference type="EMBL" id="JAHLQN010000001">
    <property type="protein sequence ID" value="MBU5626427.1"/>
    <property type="molecule type" value="Genomic_DNA"/>
</dbReference>
<dbReference type="NCBIfam" id="TIGR03905">
    <property type="entry name" value="TIGR03905_4_Cys"/>
    <property type="match status" value="1"/>
</dbReference>
<comment type="caution">
    <text evidence="7">The sequence shown here is derived from an EMBL/GenBank/DDBJ whole genome shotgun (WGS) entry which is preliminary data.</text>
</comment>
<dbReference type="InterPro" id="IPR024434">
    <property type="entry name" value="TSCPD_dom"/>
</dbReference>
<dbReference type="EC" id="1.17.4.1" evidence="2"/>
<evidence type="ECO:0000256" key="3">
    <source>
        <dbReference type="ARBA" id="ARBA00022634"/>
    </source>
</evidence>
<feature type="domain" description="TSCPD" evidence="6">
    <location>
        <begin position="4"/>
        <end position="80"/>
    </location>
</feature>
<evidence type="ECO:0000259" key="6">
    <source>
        <dbReference type="Pfam" id="PF12637"/>
    </source>
</evidence>
<dbReference type="Pfam" id="PF12637">
    <property type="entry name" value="TSCPD"/>
    <property type="match status" value="1"/>
</dbReference>
<reference evidence="7 8" key="1">
    <citation type="submission" date="2021-06" db="EMBL/GenBank/DDBJ databases">
        <authorList>
            <person name="Sun Q."/>
            <person name="Li D."/>
        </authorList>
    </citation>
    <scope>NUCLEOTIDE SEQUENCE [LARGE SCALE GENOMIC DNA]</scope>
    <source>
        <strain evidence="7 8">MSJ-2</strain>
    </source>
</reference>
<keyword evidence="4" id="KW-0547">Nucleotide-binding</keyword>
<evidence type="ECO:0000313" key="7">
    <source>
        <dbReference type="EMBL" id="MBU5626427.1"/>
    </source>
</evidence>
<comment type="similarity">
    <text evidence="1">Belongs to the ribonucleoside diphosphate reductase class-2 family.</text>
</comment>
<dbReference type="Proteomes" id="UP000787672">
    <property type="component" value="Unassembled WGS sequence"/>
</dbReference>
<dbReference type="RefSeq" id="WP_216631911.1">
    <property type="nucleotide sequence ID" value="NZ_JAHLQN010000001.1"/>
</dbReference>
<keyword evidence="8" id="KW-1185">Reference proteome</keyword>
<name>A0ABS6F8D5_9FIRM</name>
<evidence type="ECO:0000256" key="2">
    <source>
        <dbReference type="ARBA" id="ARBA00012274"/>
    </source>
</evidence>
<organism evidence="7 8">
    <name type="scientific">Dysosmobacter acutus</name>
    <dbReference type="NCBI Taxonomy" id="2841504"/>
    <lineage>
        <taxon>Bacteria</taxon>
        <taxon>Bacillati</taxon>
        <taxon>Bacillota</taxon>
        <taxon>Clostridia</taxon>
        <taxon>Eubacteriales</taxon>
        <taxon>Oscillospiraceae</taxon>
        <taxon>Dysosmobacter</taxon>
    </lineage>
</organism>
<evidence type="ECO:0000256" key="4">
    <source>
        <dbReference type="ARBA" id="ARBA00022741"/>
    </source>
</evidence>
<proteinExistence type="inferred from homology"/>
<evidence type="ECO:0000256" key="1">
    <source>
        <dbReference type="ARBA" id="ARBA00007405"/>
    </source>
</evidence>
<keyword evidence="3" id="KW-0237">DNA synthesis</keyword>
<evidence type="ECO:0000313" key="8">
    <source>
        <dbReference type="Proteomes" id="UP000787672"/>
    </source>
</evidence>
<protein>
    <recommendedName>
        <fullName evidence="2">ribonucleoside-diphosphate reductase</fullName>
        <ecNumber evidence="2">1.17.4.1</ecNumber>
    </recommendedName>
</protein>
<comment type="catalytic activity">
    <reaction evidence="5">
        <text>a 2'-deoxyribonucleoside 5'-diphosphate + [thioredoxin]-disulfide + H2O = a ribonucleoside 5'-diphosphate + [thioredoxin]-dithiol</text>
        <dbReference type="Rhea" id="RHEA:23252"/>
        <dbReference type="Rhea" id="RHEA-COMP:10698"/>
        <dbReference type="Rhea" id="RHEA-COMP:10700"/>
        <dbReference type="ChEBI" id="CHEBI:15377"/>
        <dbReference type="ChEBI" id="CHEBI:29950"/>
        <dbReference type="ChEBI" id="CHEBI:50058"/>
        <dbReference type="ChEBI" id="CHEBI:57930"/>
        <dbReference type="ChEBI" id="CHEBI:73316"/>
        <dbReference type="EC" id="1.17.4.1"/>
    </reaction>
</comment>